<comment type="caution">
    <text evidence="4">The sequence shown here is derived from an EMBL/GenBank/DDBJ whole genome shotgun (WGS) entry which is preliminary data.</text>
</comment>
<dbReference type="Pfam" id="PF00656">
    <property type="entry name" value="Peptidase_C14"/>
    <property type="match status" value="1"/>
</dbReference>
<dbReference type="Gene3D" id="3.40.50.1460">
    <property type="match status" value="1"/>
</dbReference>
<dbReference type="InterPro" id="IPR006311">
    <property type="entry name" value="TAT_signal"/>
</dbReference>
<keyword evidence="1" id="KW-0472">Membrane</keyword>
<dbReference type="InterPro" id="IPR011600">
    <property type="entry name" value="Pept_C14_caspase"/>
</dbReference>
<evidence type="ECO:0000313" key="4">
    <source>
        <dbReference type="EMBL" id="MBE9252902.1"/>
    </source>
</evidence>
<protein>
    <submittedName>
        <fullName evidence="4">Caspase family protein</fullName>
    </submittedName>
</protein>
<proteinExistence type="predicted"/>
<evidence type="ECO:0000256" key="2">
    <source>
        <dbReference type="SAM" id="MobiDB-lite"/>
    </source>
</evidence>
<dbReference type="InterPro" id="IPR011189">
    <property type="entry name" value="UCP_caspase_lke"/>
</dbReference>
<evidence type="ECO:0000256" key="1">
    <source>
        <dbReference type="ARBA" id="ARBA00023136"/>
    </source>
</evidence>
<name>A0ABR9VNG8_9SYNC</name>
<dbReference type="Proteomes" id="UP000658720">
    <property type="component" value="Unassembled WGS sequence"/>
</dbReference>
<sequence>MTFDRRTFLRSGIALGLGSWAWGWSGRTMGQSLASNTNQKWALLLAAGQGDGSTGDRRGLTGCTTDRQLLGEVLRGRYGFETAKVAGLDSQAMTLPALETLFDNHLRQQVQKGDPVVVAFSGYGSYNPPAAMTPNPTWEQALPYLGLFLSGEKENNLLPLTTLVNWLQSLKTKQIYLVLDCGFSTGSQEFEGNLRGRSGGRGGLMPPEVNASNPPAKASLGNITLMSATGPGQTAVEVQLGKQSAGLFTLALTQSLWENNSASAMASLWDHSRNLLVPRLGTEQIPQWRSPNNSPDFLAPTTLGMGGEGMVTGLVGGNSLQGQIVALAPLVQKRALVHSCYLTVPTMGAGNDLNPTDNPDRPDNTLWQVQSVKGQSATLTAITTTASTKAESAPTSTAANDEEAEKETLVGSGLREMYRAIPKTLALTVALAHDLERIERVDATSAFGAIAAVEAVINAGDGSADCVFGKLEAHRYSLFTEGGNPLQPLTKSESSGAVKTVISALDPCLNRLLALKWLTLLANGDSTQLGAALKLVQQTSGDNPLPRLTYQWRSARYPHLPQDNSTGNGANGVPNAPPSFLPTVATNQALQCELENFSQEPLYGCLIGVNNRGLSVAAILHPDLKLLQGKEQLTWPSPDDPLWIIGGDKAIAHWFLILSRFPLPATATALGQQITGNNSTNPPSLENNPPRVLALKNLLPVVLALVQDLTAHGVTVAPVPDDMVLLSTADWLSLPIMYQVI</sequence>
<organism evidence="4 5">
    <name type="scientific">Synechocystis salina LEGE 00031</name>
    <dbReference type="NCBI Taxonomy" id="1828736"/>
    <lineage>
        <taxon>Bacteria</taxon>
        <taxon>Bacillati</taxon>
        <taxon>Cyanobacteriota</taxon>
        <taxon>Cyanophyceae</taxon>
        <taxon>Synechococcales</taxon>
        <taxon>Merismopediaceae</taxon>
        <taxon>Synechocystis</taxon>
    </lineage>
</organism>
<gene>
    <name evidence="4" type="ORF">IQ217_03325</name>
</gene>
<evidence type="ECO:0000313" key="5">
    <source>
        <dbReference type="Proteomes" id="UP000658720"/>
    </source>
</evidence>
<reference evidence="4 5" key="1">
    <citation type="submission" date="2020-10" db="EMBL/GenBank/DDBJ databases">
        <authorList>
            <person name="Castelo-Branco R."/>
            <person name="Eusebio N."/>
            <person name="Adriana R."/>
            <person name="Vieira A."/>
            <person name="Brugerolle De Fraissinette N."/>
            <person name="Rezende De Castro R."/>
            <person name="Schneider M.P."/>
            <person name="Vasconcelos V."/>
            <person name="Leao P.N."/>
        </authorList>
    </citation>
    <scope>NUCLEOTIDE SEQUENCE [LARGE SCALE GENOMIC DNA]</scope>
    <source>
        <strain evidence="4 5">LEGE 00031</strain>
    </source>
</reference>
<feature type="compositionally biased region" description="Low complexity" evidence="2">
    <location>
        <begin position="385"/>
        <end position="399"/>
    </location>
</feature>
<accession>A0ABR9VNG8</accession>
<dbReference type="PROSITE" id="PS51318">
    <property type="entry name" value="TAT"/>
    <property type="match status" value="1"/>
</dbReference>
<dbReference type="InterPro" id="IPR029030">
    <property type="entry name" value="Caspase-like_dom_sf"/>
</dbReference>
<keyword evidence="5" id="KW-1185">Reference proteome</keyword>
<dbReference type="PIRSF" id="PIRSF007398">
    <property type="entry name" value="Sll0148_caspase"/>
    <property type="match status" value="1"/>
</dbReference>
<evidence type="ECO:0000259" key="3">
    <source>
        <dbReference type="Pfam" id="PF00656"/>
    </source>
</evidence>
<dbReference type="SUPFAM" id="SSF52129">
    <property type="entry name" value="Caspase-like"/>
    <property type="match status" value="1"/>
</dbReference>
<feature type="region of interest" description="Disordered" evidence="2">
    <location>
        <begin position="385"/>
        <end position="405"/>
    </location>
</feature>
<feature type="domain" description="Peptidase C14 caspase" evidence="3">
    <location>
        <begin position="40"/>
        <end position="295"/>
    </location>
</feature>
<dbReference type="EMBL" id="JADEVV010000006">
    <property type="protein sequence ID" value="MBE9252902.1"/>
    <property type="molecule type" value="Genomic_DNA"/>
</dbReference>